<accession>A0AC61DFV5</accession>
<gene>
    <name evidence="1" type="ORF">CS063_00940</name>
</gene>
<dbReference type="Proteomes" id="UP000224460">
    <property type="component" value="Unassembled WGS sequence"/>
</dbReference>
<name>A0AC61DFV5_9FIRM</name>
<evidence type="ECO:0000313" key="2">
    <source>
        <dbReference type="Proteomes" id="UP000224460"/>
    </source>
</evidence>
<dbReference type="EMBL" id="PEDL01000001">
    <property type="protein sequence ID" value="PHV72076.1"/>
    <property type="molecule type" value="Genomic_DNA"/>
</dbReference>
<evidence type="ECO:0000313" key="1">
    <source>
        <dbReference type="EMBL" id="PHV72076.1"/>
    </source>
</evidence>
<organism evidence="1 2">
    <name type="scientific">Sporanaerobium hydrogeniformans</name>
    <dbReference type="NCBI Taxonomy" id="3072179"/>
    <lineage>
        <taxon>Bacteria</taxon>
        <taxon>Bacillati</taxon>
        <taxon>Bacillota</taxon>
        <taxon>Clostridia</taxon>
        <taxon>Lachnospirales</taxon>
        <taxon>Lachnospiraceae</taxon>
        <taxon>Sporanaerobium</taxon>
    </lineage>
</organism>
<reference evidence="1" key="1">
    <citation type="submission" date="2017-10" db="EMBL/GenBank/DDBJ databases">
        <title>Genome sequence of cellulolytic Lachnospiraceae bacterium XHS1971 isolated from hotspring sediment.</title>
        <authorList>
            <person name="Vasudevan G."/>
            <person name="Joshi A.J."/>
            <person name="Hivarkar S."/>
            <person name="Lanjekar V.B."/>
            <person name="Dhakephalkar P.K."/>
            <person name="Dagar S."/>
        </authorList>
    </citation>
    <scope>NUCLEOTIDE SEQUENCE</scope>
    <source>
        <strain evidence="1">XHS1971</strain>
    </source>
</reference>
<keyword evidence="2" id="KW-1185">Reference proteome</keyword>
<proteinExistence type="predicted"/>
<comment type="caution">
    <text evidence="1">The sequence shown here is derived from an EMBL/GenBank/DDBJ whole genome shotgun (WGS) entry which is preliminary data.</text>
</comment>
<sequence length="81" mass="9901">MIAFWNRKEIYMGYSMVDFIEIRNILSIHQIRHTYKILCPFGGSGRRRVSFGVNPDFSHMYYIYIHIKDYEYVCKLIRDNR</sequence>
<protein>
    <submittedName>
        <fullName evidence="1">Uncharacterized protein</fullName>
    </submittedName>
</protein>